<feature type="domain" description="Calcineurin-like phosphoesterase" evidence="1">
    <location>
        <begin position="22"/>
        <end position="149"/>
    </location>
</feature>
<keyword evidence="3" id="KW-1185">Reference proteome</keyword>
<name>A0ABU9D734_9PROT</name>
<dbReference type="SUPFAM" id="SSF56300">
    <property type="entry name" value="Metallo-dependent phosphatases"/>
    <property type="match status" value="1"/>
</dbReference>
<dbReference type="EMBL" id="JBBPCO010000002">
    <property type="protein sequence ID" value="MEK8088741.1"/>
    <property type="molecule type" value="Genomic_DNA"/>
</dbReference>
<comment type="caution">
    <text evidence="2">The sequence shown here is derived from an EMBL/GenBank/DDBJ whole genome shotgun (WGS) entry which is preliminary data.</text>
</comment>
<dbReference type="InterPro" id="IPR050126">
    <property type="entry name" value="Ap4A_hydrolase"/>
</dbReference>
<evidence type="ECO:0000259" key="1">
    <source>
        <dbReference type="Pfam" id="PF00149"/>
    </source>
</evidence>
<accession>A0ABU9D734</accession>
<sequence length="278" mass="31450">MPDLDHTWQVDHPINTTGRDFIVGDLHGCRLAFDQLLEQAGFDAAKDRVFSVGDLVDRGPDSMACLDLLDAPWFHAVLGNHDAMLLAYLEDRDDIYASAFVANGGLKWLAQVPAREDLAPGWIERLRALPLVRVIGRGTPERFQVLHAERLDCTGKGLTDAVLDDPHSTELARKHYIIGFDDLGNWRDHLLWGRELRWLATHTEQFPEVPDLSRTYVGHTITAPRENRLLSILDHVYVDTGGYMADARHGDMGLTLFCHQENRGWLWAFDGPREVRLA</sequence>
<dbReference type="Proteomes" id="UP001446205">
    <property type="component" value="Unassembled WGS sequence"/>
</dbReference>
<dbReference type="InterPro" id="IPR029052">
    <property type="entry name" value="Metallo-depent_PP-like"/>
</dbReference>
<dbReference type="PANTHER" id="PTHR42850:SF11">
    <property type="entry name" value="BIS(5'-NUCLEOSYL)-TETRAPHOSPHATASE [SYMMETRICAL]"/>
    <property type="match status" value="1"/>
</dbReference>
<organism evidence="2 3">
    <name type="scientific">Thermithiobacillus plumbiphilus</name>
    <dbReference type="NCBI Taxonomy" id="1729899"/>
    <lineage>
        <taxon>Bacteria</taxon>
        <taxon>Pseudomonadati</taxon>
        <taxon>Pseudomonadota</taxon>
        <taxon>Acidithiobacillia</taxon>
        <taxon>Acidithiobacillales</taxon>
        <taxon>Thermithiobacillaceae</taxon>
        <taxon>Thermithiobacillus</taxon>
    </lineage>
</organism>
<reference evidence="2 3" key="1">
    <citation type="submission" date="2024-04" db="EMBL/GenBank/DDBJ databases">
        <authorList>
            <person name="Abashina T."/>
            <person name="Shaikin A."/>
        </authorList>
    </citation>
    <scope>NUCLEOTIDE SEQUENCE [LARGE SCALE GENOMIC DNA]</scope>
    <source>
        <strain evidence="2 3">AAFK</strain>
    </source>
</reference>
<dbReference type="Gene3D" id="3.60.21.10">
    <property type="match status" value="1"/>
</dbReference>
<evidence type="ECO:0000313" key="3">
    <source>
        <dbReference type="Proteomes" id="UP001446205"/>
    </source>
</evidence>
<dbReference type="PANTHER" id="PTHR42850">
    <property type="entry name" value="METALLOPHOSPHOESTERASE"/>
    <property type="match status" value="1"/>
</dbReference>
<dbReference type="InterPro" id="IPR004843">
    <property type="entry name" value="Calcineurin-like_PHP"/>
</dbReference>
<dbReference type="Pfam" id="PF00149">
    <property type="entry name" value="Metallophos"/>
    <property type="match status" value="1"/>
</dbReference>
<evidence type="ECO:0000313" key="2">
    <source>
        <dbReference type="EMBL" id="MEK8088741.1"/>
    </source>
</evidence>
<proteinExistence type="predicted"/>
<gene>
    <name evidence="2" type="ORF">WOB96_03075</name>
</gene>
<dbReference type="RefSeq" id="WP_341369806.1">
    <property type="nucleotide sequence ID" value="NZ_JBBPCO010000002.1"/>
</dbReference>
<protein>
    <submittedName>
        <fullName evidence="2">Metallophosphoesterase</fullName>
    </submittedName>
</protein>